<name>A0A8J7KVN3_9FIRM</name>
<comment type="similarity">
    <text evidence="1">Belongs to the leucine-binding protein family.</text>
</comment>
<comment type="caution">
    <text evidence="8">The sequence shown here is derived from an EMBL/GenBank/DDBJ whole genome shotgun (WGS) entry which is preliminary data.</text>
</comment>
<evidence type="ECO:0000256" key="3">
    <source>
        <dbReference type="ARBA" id="ARBA00022729"/>
    </source>
</evidence>
<dbReference type="Gene3D" id="3.40.50.2300">
    <property type="match status" value="2"/>
</dbReference>
<evidence type="ECO:0000313" key="8">
    <source>
        <dbReference type="EMBL" id="MBH1940360.1"/>
    </source>
</evidence>
<evidence type="ECO:0000256" key="6">
    <source>
        <dbReference type="SAM" id="SignalP"/>
    </source>
</evidence>
<evidence type="ECO:0000256" key="4">
    <source>
        <dbReference type="ARBA" id="ARBA00022970"/>
    </source>
</evidence>
<feature type="signal peptide" evidence="6">
    <location>
        <begin position="1"/>
        <end position="22"/>
    </location>
</feature>
<gene>
    <name evidence="8" type="ORF">I5677_05550</name>
</gene>
<organism evidence="8 9">
    <name type="scientific">Mobilitalea sibirica</name>
    <dbReference type="NCBI Taxonomy" id="1462919"/>
    <lineage>
        <taxon>Bacteria</taxon>
        <taxon>Bacillati</taxon>
        <taxon>Bacillota</taxon>
        <taxon>Clostridia</taxon>
        <taxon>Lachnospirales</taxon>
        <taxon>Lachnospiraceae</taxon>
        <taxon>Mobilitalea</taxon>
    </lineage>
</organism>
<dbReference type="InterPro" id="IPR028082">
    <property type="entry name" value="Peripla_BP_I"/>
</dbReference>
<feature type="region of interest" description="Disordered" evidence="5">
    <location>
        <begin position="28"/>
        <end position="52"/>
    </location>
</feature>
<dbReference type="SUPFAM" id="SSF53822">
    <property type="entry name" value="Periplasmic binding protein-like I"/>
    <property type="match status" value="1"/>
</dbReference>
<sequence length="399" mass="41919">MKNLKKLLGLFLALSLIVVSLAACGTKEDAKEDNQSDKTEDNQTGDNSETGDMEQFIIGGIGPLTGAAASYGVSVKQGAEIAVEEINAAGGVTVGDKKYELVLNFMDDEAAAEKAVTAFNALMDDGMNALMGTVTSGAGLGILDLVKEEGILMLTPSGSAAGLTEPDNAFRLCFTDPLQGITMANFAKDQGYTKLAVIYNNSDEYSTGMMEAFVEQVKSNGGEIVASESFVTNDVDFNTQLTSIKATDAQAIFVPAYYNDAAYITTQAAALGMELPFLGGDGWDGVIAQTVDPAVLEGAIFLTPFLATDEKEAVKSFVTKYEDKFGATPDQFAADGYDSIYVIAAAMEKAGSIESADLIAAMTQIEVDGLTGNMTFNADGEPNKGANFVVIKDGQYTAN</sequence>
<evidence type="ECO:0000256" key="2">
    <source>
        <dbReference type="ARBA" id="ARBA00022448"/>
    </source>
</evidence>
<evidence type="ECO:0000256" key="5">
    <source>
        <dbReference type="SAM" id="MobiDB-lite"/>
    </source>
</evidence>
<accession>A0A8J7KVN3</accession>
<dbReference type="CDD" id="cd06347">
    <property type="entry name" value="PBP1_ABC_LivK_ligand_binding-like"/>
    <property type="match status" value="1"/>
</dbReference>
<dbReference type="Pfam" id="PF13458">
    <property type="entry name" value="Peripla_BP_6"/>
    <property type="match status" value="1"/>
</dbReference>
<evidence type="ECO:0000256" key="1">
    <source>
        <dbReference type="ARBA" id="ARBA00010062"/>
    </source>
</evidence>
<dbReference type="GO" id="GO:0006865">
    <property type="term" value="P:amino acid transport"/>
    <property type="evidence" value="ECO:0007669"/>
    <property type="project" value="UniProtKB-KW"/>
</dbReference>
<feature type="compositionally biased region" description="Basic and acidic residues" evidence="5">
    <location>
        <begin position="28"/>
        <end position="41"/>
    </location>
</feature>
<dbReference type="InterPro" id="IPR000709">
    <property type="entry name" value="Leu_Ile_Val-bd"/>
</dbReference>
<dbReference type="InterPro" id="IPR028081">
    <property type="entry name" value="Leu-bd"/>
</dbReference>
<proteinExistence type="inferred from homology"/>
<dbReference type="PANTHER" id="PTHR30483">
    <property type="entry name" value="LEUCINE-SPECIFIC-BINDING PROTEIN"/>
    <property type="match status" value="1"/>
</dbReference>
<evidence type="ECO:0000259" key="7">
    <source>
        <dbReference type="Pfam" id="PF13458"/>
    </source>
</evidence>
<dbReference type="PROSITE" id="PS51257">
    <property type="entry name" value="PROKAR_LIPOPROTEIN"/>
    <property type="match status" value="1"/>
</dbReference>
<protein>
    <submittedName>
        <fullName evidence="8">ABC transporter substrate-binding protein</fullName>
    </submittedName>
</protein>
<dbReference type="RefSeq" id="WP_197660585.1">
    <property type="nucleotide sequence ID" value="NZ_JAEAGR010000004.1"/>
</dbReference>
<dbReference type="AlphaFoldDB" id="A0A8J7KVN3"/>
<feature type="chain" id="PRO_5038971590" evidence="6">
    <location>
        <begin position="23"/>
        <end position="399"/>
    </location>
</feature>
<dbReference type="InterPro" id="IPR051010">
    <property type="entry name" value="BCAA_transport"/>
</dbReference>
<keyword evidence="9" id="KW-1185">Reference proteome</keyword>
<feature type="domain" description="Leucine-binding protein" evidence="7">
    <location>
        <begin position="58"/>
        <end position="394"/>
    </location>
</feature>
<dbReference type="PANTHER" id="PTHR30483:SF6">
    <property type="entry name" value="PERIPLASMIC BINDING PROTEIN OF ABC TRANSPORTER FOR NATURAL AMINO ACIDS"/>
    <property type="match status" value="1"/>
</dbReference>
<evidence type="ECO:0000313" key="9">
    <source>
        <dbReference type="Proteomes" id="UP000623269"/>
    </source>
</evidence>
<keyword evidence="4" id="KW-0029">Amino-acid transport</keyword>
<keyword evidence="3 6" id="KW-0732">Signal</keyword>
<dbReference type="EMBL" id="JAEAGR010000004">
    <property type="protein sequence ID" value="MBH1940360.1"/>
    <property type="molecule type" value="Genomic_DNA"/>
</dbReference>
<dbReference type="PRINTS" id="PR00337">
    <property type="entry name" value="LEUILEVALBP"/>
</dbReference>
<dbReference type="Proteomes" id="UP000623269">
    <property type="component" value="Unassembled WGS sequence"/>
</dbReference>
<keyword evidence="2" id="KW-0813">Transport</keyword>
<reference evidence="8" key="1">
    <citation type="submission" date="2020-12" db="EMBL/GenBank/DDBJ databases">
        <title>M. sibirica DSM 26468T genome.</title>
        <authorList>
            <person name="Thieme N."/>
            <person name="Rettenmaier R."/>
            <person name="Zverlov V."/>
            <person name="Liebl W."/>
        </authorList>
    </citation>
    <scope>NUCLEOTIDE SEQUENCE</scope>
    <source>
        <strain evidence="8">DSM 26468</strain>
    </source>
</reference>